<name>A0ABD3SPT7_9STRA</name>
<dbReference type="Proteomes" id="UP001530377">
    <property type="component" value="Unassembled WGS sequence"/>
</dbReference>
<gene>
    <name evidence="1" type="ORF">ACHAXA_004307</name>
</gene>
<comment type="caution">
    <text evidence="1">The sequence shown here is derived from an EMBL/GenBank/DDBJ whole genome shotgun (WGS) entry which is preliminary data.</text>
</comment>
<evidence type="ECO:0000313" key="2">
    <source>
        <dbReference type="Proteomes" id="UP001530377"/>
    </source>
</evidence>
<sequence>MEQKLKQLEEATADAQSALLEKETKLTSASDALTKAKTKLRLLDMEAQRNLQVNDTELPELISAELAAMEERDAAMARYETNRKYLSLFRERVASTSDGEK</sequence>
<accession>A0ABD3SPT7</accession>
<organism evidence="1 2">
    <name type="scientific">Cyclostephanos tholiformis</name>
    <dbReference type="NCBI Taxonomy" id="382380"/>
    <lineage>
        <taxon>Eukaryota</taxon>
        <taxon>Sar</taxon>
        <taxon>Stramenopiles</taxon>
        <taxon>Ochrophyta</taxon>
        <taxon>Bacillariophyta</taxon>
        <taxon>Coscinodiscophyceae</taxon>
        <taxon>Thalassiosirophycidae</taxon>
        <taxon>Stephanodiscales</taxon>
        <taxon>Stephanodiscaceae</taxon>
        <taxon>Cyclostephanos</taxon>
    </lineage>
</organism>
<protein>
    <submittedName>
        <fullName evidence="1">Uncharacterized protein</fullName>
    </submittedName>
</protein>
<dbReference type="EMBL" id="JALLPB020000020">
    <property type="protein sequence ID" value="KAL3826470.1"/>
    <property type="molecule type" value="Genomic_DNA"/>
</dbReference>
<keyword evidence="2" id="KW-1185">Reference proteome</keyword>
<dbReference type="AlphaFoldDB" id="A0ABD3SPT7"/>
<proteinExistence type="predicted"/>
<evidence type="ECO:0000313" key="1">
    <source>
        <dbReference type="EMBL" id="KAL3826470.1"/>
    </source>
</evidence>
<reference evidence="1 2" key="1">
    <citation type="submission" date="2024-10" db="EMBL/GenBank/DDBJ databases">
        <title>Updated reference genomes for cyclostephanoid diatoms.</title>
        <authorList>
            <person name="Roberts W.R."/>
            <person name="Alverson A.J."/>
        </authorList>
    </citation>
    <scope>NUCLEOTIDE SEQUENCE [LARGE SCALE GENOMIC DNA]</scope>
    <source>
        <strain evidence="1 2">AJA228-03</strain>
    </source>
</reference>